<sequence length="51" mass="5697">RALSLITVAVKMTSHPNGHFPANLPILNGKNYDNWCKQMKVCSVIKICDIL</sequence>
<dbReference type="EMBL" id="LXQA010223043">
    <property type="protein sequence ID" value="MCI35405.1"/>
    <property type="molecule type" value="Genomic_DNA"/>
</dbReference>
<dbReference type="Proteomes" id="UP000265520">
    <property type="component" value="Unassembled WGS sequence"/>
</dbReference>
<reference evidence="1 2" key="1">
    <citation type="journal article" date="2018" name="Front. Plant Sci.">
        <title>Red Clover (Trifolium pratense) and Zigzag Clover (T. medium) - A Picture of Genomic Similarities and Differences.</title>
        <authorList>
            <person name="Dluhosova J."/>
            <person name="Istvanek J."/>
            <person name="Nedelnik J."/>
            <person name="Repkova J."/>
        </authorList>
    </citation>
    <scope>NUCLEOTIDE SEQUENCE [LARGE SCALE GENOMIC DNA]</scope>
    <source>
        <strain evidence="2">cv. 10/8</strain>
        <tissue evidence="1">Leaf</tissue>
    </source>
</reference>
<comment type="caution">
    <text evidence="1">The sequence shown here is derived from an EMBL/GenBank/DDBJ whole genome shotgun (WGS) entry which is preliminary data.</text>
</comment>
<accession>A0A392RII0</accession>
<evidence type="ECO:0000313" key="1">
    <source>
        <dbReference type="EMBL" id="MCI35405.1"/>
    </source>
</evidence>
<proteinExistence type="predicted"/>
<name>A0A392RII0_9FABA</name>
<feature type="non-terminal residue" evidence="1">
    <location>
        <position position="1"/>
    </location>
</feature>
<evidence type="ECO:0000313" key="2">
    <source>
        <dbReference type="Proteomes" id="UP000265520"/>
    </source>
</evidence>
<organism evidence="1 2">
    <name type="scientific">Trifolium medium</name>
    <dbReference type="NCBI Taxonomy" id="97028"/>
    <lineage>
        <taxon>Eukaryota</taxon>
        <taxon>Viridiplantae</taxon>
        <taxon>Streptophyta</taxon>
        <taxon>Embryophyta</taxon>
        <taxon>Tracheophyta</taxon>
        <taxon>Spermatophyta</taxon>
        <taxon>Magnoliopsida</taxon>
        <taxon>eudicotyledons</taxon>
        <taxon>Gunneridae</taxon>
        <taxon>Pentapetalae</taxon>
        <taxon>rosids</taxon>
        <taxon>fabids</taxon>
        <taxon>Fabales</taxon>
        <taxon>Fabaceae</taxon>
        <taxon>Papilionoideae</taxon>
        <taxon>50 kb inversion clade</taxon>
        <taxon>NPAAA clade</taxon>
        <taxon>Hologalegina</taxon>
        <taxon>IRL clade</taxon>
        <taxon>Trifolieae</taxon>
        <taxon>Trifolium</taxon>
    </lineage>
</organism>
<protein>
    <submittedName>
        <fullName evidence="1">Uncharacterized protein</fullName>
    </submittedName>
</protein>
<keyword evidence="2" id="KW-1185">Reference proteome</keyword>
<dbReference type="AlphaFoldDB" id="A0A392RII0"/>